<evidence type="ECO:0000256" key="6">
    <source>
        <dbReference type="SAM" id="SignalP"/>
    </source>
</evidence>
<accession>G0UL90</accession>
<dbReference type="PANTHER" id="PTHR10242:SF2">
    <property type="entry name" value="N-GLYCOSYLASE_DNA LYASE"/>
    <property type="match status" value="1"/>
</dbReference>
<dbReference type="VEuPathDB" id="TriTrypDB:TcIL3000_4_2360"/>
<dbReference type="GO" id="GO:0034039">
    <property type="term" value="F:8-oxo-7,8-dihydroguanine DNA N-glycosylase activity"/>
    <property type="evidence" value="ECO:0007669"/>
    <property type="project" value="TreeGrafter"/>
</dbReference>
<keyword evidence="4" id="KW-0456">Lyase</keyword>
<keyword evidence="5" id="KW-0326">Glycosidase</keyword>
<dbReference type="SUPFAM" id="SSF48150">
    <property type="entry name" value="DNA-glycosylase"/>
    <property type="match status" value="1"/>
</dbReference>
<dbReference type="InterPro" id="IPR011257">
    <property type="entry name" value="DNA_glycosylase"/>
</dbReference>
<dbReference type="GO" id="GO:0016829">
    <property type="term" value="F:lyase activity"/>
    <property type="evidence" value="ECO:0007669"/>
    <property type="project" value="UniProtKB-KW"/>
</dbReference>
<feature type="signal peptide" evidence="6">
    <location>
        <begin position="1"/>
        <end position="22"/>
    </location>
</feature>
<evidence type="ECO:0000256" key="3">
    <source>
        <dbReference type="ARBA" id="ARBA00023204"/>
    </source>
</evidence>
<evidence type="ECO:0000256" key="1">
    <source>
        <dbReference type="ARBA" id="ARBA00022763"/>
    </source>
</evidence>
<evidence type="ECO:0000256" key="4">
    <source>
        <dbReference type="ARBA" id="ARBA00023239"/>
    </source>
</evidence>
<feature type="chain" id="PRO_5003410196" evidence="6">
    <location>
        <begin position="23"/>
        <end position="267"/>
    </location>
</feature>
<protein>
    <submittedName>
        <fullName evidence="8">Putative 8-oxoguanine DNA glycosylase</fullName>
    </submittedName>
</protein>
<reference evidence="8" key="1">
    <citation type="journal article" date="2012" name="Proc. Natl. Acad. Sci. U.S.A.">
        <title>Antigenic diversity is generated by distinct evolutionary mechanisms in African trypanosome species.</title>
        <authorList>
            <person name="Jackson A.P."/>
            <person name="Berry A."/>
            <person name="Aslett M."/>
            <person name="Allison H.C."/>
            <person name="Burton P."/>
            <person name="Vavrova-Anderson J."/>
            <person name="Brown R."/>
            <person name="Browne H."/>
            <person name="Corton N."/>
            <person name="Hauser H."/>
            <person name="Gamble J."/>
            <person name="Gilderthorp R."/>
            <person name="Marcello L."/>
            <person name="McQuillan J."/>
            <person name="Otto T.D."/>
            <person name="Quail M.A."/>
            <person name="Sanders M.J."/>
            <person name="van Tonder A."/>
            <person name="Ginger M.L."/>
            <person name="Field M.C."/>
            <person name="Barry J.D."/>
            <person name="Hertz-Fowler C."/>
            <person name="Berriman M."/>
        </authorList>
    </citation>
    <scope>NUCLEOTIDE SEQUENCE</scope>
    <source>
        <strain evidence="8">IL3000</strain>
    </source>
</reference>
<dbReference type="GO" id="GO:0003684">
    <property type="term" value="F:damaged DNA binding"/>
    <property type="evidence" value="ECO:0007669"/>
    <property type="project" value="InterPro"/>
</dbReference>
<feature type="domain" description="8-oxoguanine DNA glycosylase N-terminal" evidence="7">
    <location>
        <begin position="9"/>
        <end position="175"/>
    </location>
</feature>
<dbReference type="AlphaFoldDB" id="G0UL90"/>
<dbReference type="SUPFAM" id="SSF55945">
    <property type="entry name" value="TATA-box binding protein-like"/>
    <property type="match status" value="1"/>
</dbReference>
<keyword evidence="3" id="KW-0234">DNA repair</keyword>
<evidence type="ECO:0000313" key="8">
    <source>
        <dbReference type="EMBL" id="CCC90145.1"/>
    </source>
</evidence>
<proteinExistence type="predicted"/>
<keyword evidence="1" id="KW-0227">DNA damage</keyword>
<dbReference type="GO" id="GO:0006289">
    <property type="term" value="P:nucleotide-excision repair"/>
    <property type="evidence" value="ECO:0007669"/>
    <property type="project" value="InterPro"/>
</dbReference>
<evidence type="ECO:0000259" key="7">
    <source>
        <dbReference type="Pfam" id="PF07934"/>
    </source>
</evidence>
<dbReference type="InterPro" id="IPR052054">
    <property type="entry name" value="Oxidative_DNA_repair_enzyme"/>
</dbReference>
<organism evidence="8">
    <name type="scientific">Trypanosoma congolense (strain IL3000)</name>
    <dbReference type="NCBI Taxonomy" id="1068625"/>
    <lineage>
        <taxon>Eukaryota</taxon>
        <taxon>Discoba</taxon>
        <taxon>Euglenozoa</taxon>
        <taxon>Kinetoplastea</taxon>
        <taxon>Metakinetoplastina</taxon>
        <taxon>Trypanosomatida</taxon>
        <taxon>Trypanosomatidae</taxon>
        <taxon>Trypanosoma</taxon>
        <taxon>Nannomonas</taxon>
    </lineage>
</organism>
<dbReference type="PANTHER" id="PTHR10242">
    <property type="entry name" value="8-OXOGUANINE DNA GLYCOSYLASE"/>
    <property type="match status" value="1"/>
</dbReference>
<dbReference type="GO" id="GO:0006285">
    <property type="term" value="P:base-excision repair, AP site formation"/>
    <property type="evidence" value="ECO:0007669"/>
    <property type="project" value="TreeGrafter"/>
</dbReference>
<dbReference type="GO" id="GO:0005634">
    <property type="term" value="C:nucleus"/>
    <property type="evidence" value="ECO:0007669"/>
    <property type="project" value="TreeGrafter"/>
</dbReference>
<keyword evidence="6" id="KW-0732">Signal</keyword>
<evidence type="ECO:0000256" key="2">
    <source>
        <dbReference type="ARBA" id="ARBA00022801"/>
    </source>
</evidence>
<dbReference type="EMBL" id="HE575317">
    <property type="protein sequence ID" value="CCC90145.1"/>
    <property type="molecule type" value="Genomic_DNA"/>
</dbReference>
<name>G0UL90_TRYCI</name>
<gene>
    <name evidence="8" type="ORF">TCIL3000_4_2360</name>
</gene>
<dbReference type="Gene3D" id="3.30.310.40">
    <property type="match status" value="1"/>
</dbReference>
<dbReference type="InterPro" id="IPR012904">
    <property type="entry name" value="OGG_N"/>
</dbReference>
<sequence length="267" mass="29474">MQAWHALAPAATIHLSMTLCGGQCFRWRKTPRGTWVGVVRDNAYELCNPREVVLEHGAGKGGKEGVSAAMSLPFQVTSSSSRTSSSTVAGISSPAETLWFRCLNKVPTDSAAVEQQVMFLRHYLALDIDLEKMWRRWTKENPMGNHPLVRALISCGLSDLPVSIRHLRQDLHETLLTFLCSQNNNIQRITGLVERLAASYGDFLCEYNMATGDVRHIPGGGHGAGNLRKRSTRDEWTALYSLPSMAQLAKAKEEELKALALDIEAGI</sequence>
<dbReference type="Pfam" id="PF07934">
    <property type="entry name" value="OGG_N"/>
    <property type="match status" value="1"/>
</dbReference>
<dbReference type="Gene3D" id="1.10.340.30">
    <property type="entry name" value="Hypothetical protein, domain 2"/>
    <property type="match status" value="1"/>
</dbReference>
<evidence type="ECO:0000256" key="5">
    <source>
        <dbReference type="ARBA" id="ARBA00023295"/>
    </source>
</evidence>
<keyword evidence="2" id="KW-0378">Hydrolase</keyword>